<evidence type="ECO:0000256" key="1">
    <source>
        <dbReference type="SAM" id="Phobius"/>
    </source>
</evidence>
<dbReference type="EMBL" id="JAQQCF010000071">
    <property type="protein sequence ID" value="MFM0642409.1"/>
    <property type="molecule type" value="Genomic_DNA"/>
</dbReference>
<keyword evidence="1" id="KW-1133">Transmembrane helix</keyword>
<protein>
    <recommendedName>
        <fullName evidence="4">Transmembrane protein</fullName>
    </recommendedName>
</protein>
<gene>
    <name evidence="2" type="ORF">PQQ63_37650</name>
</gene>
<sequence length="96" mass="10512">MKKAAFVLANIVVAIAGGWWLAQFIATLPYEMPQWLDSAIRAGIRNTGSSQLDNTDDIETLAAIVFFVACSALVGLVLVGINLTVRHWLARRRRAS</sequence>
<keyword evidence="1" id="KW-0812">Transmembrane</keyword>
<evidence type="ECO:0000313" key="3">
    <source>
        <dbReference type="Proteomes" id="UP001629432"/>
    </source>
</evidence>
<name>A0ABW9E625_9BURK</name>
<dbReference type="Proteomes" id="UP001629432">
    <property type="component" value="Unassembled WGS sequence"/>
</dbReference>
<reference evidence="2 3" key="1">
    <citation type="journal article" date="2024" name="Chem. Sci.">
        <title>Discovery of megapolipeptins by genome mining of a Burkholderiales bacteria collection.</title>
        <authorList>
            <person name="Paulo B.S."/>
            <person name="Recchia M.J.J."/>
            <person name="Lee S."/>
            <person name="Fergusson C.H."/>
            <person name="Romanowski S.B."/>
            <person name="Hernandez A."/>
            <person name="Krull N."/>
            <person name="Liu D.Y."/>
            <person name="Cavanagh H."/>
            <person name="Bos A."/>
            <person name="Gray C.A."/>
            <person name="Murphy B.T."/>
            <person name="Linington R.G."/>
            <person name="Eustaquio A.S."/>
        </authorList>
    </citation>
    <scope>NUCLEOTIDE SEQUENCE [LARGE SCALE GENOMIC DNA]</scope>
    <source>
        <strain evidence="2 3">RL17-338-BIC-A</strain>
    </source>
</reference>
<dbReference type="RefSeq" id="WP_408341013.1">
    <property type="nucleotide sequence ID" value="NZ_JAQQCF010000071.1"/>
</dbReference>
<comment type="caution">
    <text evidence="2">The sequence shown here is derived from an EMBL/GenBank/DDBJ whole genome shotgun (WGS) entry which is preliminary data.</text>
</comment>
<keyword evidence="1" id="KW-0472">Membrane</keyword>
<proteinExistence type="predicted"/>
<feature type="transmembrane region" description="Helical" evidence="1">
    <location>
        <begin position="61"/>
        <end position="85"/>
    </location>
</feature>
<organism evidence="2 3">
    <name type="scientific">Paraburkholderia metrosideri</name>
    <dbReference type="NCBI Taxonomy" id="580937"/>
    <lineage>
        <taxon>Bacteria</taxon>
        <taxon>Pseudomonadati</taxon>
        <taxon>Pseudomonadota</taxon>
        <taxon>Betaproteobacteria</taxon>
        <taxon>Burkholderiales</taxon>
        <taxon>Burkholderiaceae</taxon>
        <taxon>Paraburkholderia</taxon>
    </lineage>
</organism>
<feature type="transmembrane region" description="Helical" evidence="1">
    <location>
        <begin position="7"/>
        <end position="26"/>
    </location>
</feature>
<accession>A0ABW9E625</accession>
<keyword evidence="3" id="KW-1185">Reference proteome</keyword>
<evidence type="ECO:0000313" key="2">
    <source>
        <dbReference type="EMBL" id="MFM0642409.1"/>
    </source>
</evidence>
<evidence type="ECO:0008006" key="4">
    <source>
        <dbReference type="Google" id="ProtNLM"/>
    </source>
</evidence>